<feature type="signal peptide" evidence="1">
    <location>
        <begin position="1"/>
        <end position="25"/>
    </location>
</feature>
<dbReference type="OrthoDB" id="7275517at2"/>
<dbReference type="EMBL" id="QKYU01000022">
    <property type="protein sequence ID" value="PZW41040.1"/>
    <property type="molecule type" value="Genomic_DNA"/>
</dbReference>
<proteinExistence type="predicted"/>
<comment type="caution">
    <text evidence="2">The sequence shown here is derived from an EMBL/GenBank/DDBJ whole genome shotgun (WGS) entry which is preliminary data.</text>
</comment>
<sequence length="100" mass="10415">MTPPMNLVLLAAALLLLAPPLRAGAAAQGQPQPLRVTTDSAEYCDVLARRIAAAPEAGSEPAFTLAEEGRRLCEAGHIRTGIARLRRALRAATPGVTPGH</sequence>
<evidence type="ECO:0008006" key="4">
    <source>
        <dbReference type="Google" id="ProtNLM"/>
    </source>
</evidence>
<evidence type="ECO:0000313" key="2">
    <source>
        <dbReference type="EMBL" id="PZW41040.1"/>
    </source>
</evidence>
<dbReference type="Proteomes" id="UP000249688">
    <property type="component" value="Unassembled WGS sequence"/>
</dbReference>
<feature type="chain" id="PRO_5015952089" description="UrcA family protein" evidence="1">
    <location>
        <begin position="26"/>
        <end position="100"/>
    </location>
</feature>
<gene>
    <name evidence="2" type="ORF">C8P66_12227</name>
</gene>
<accession>A0A2W7K036</accession>
<organism evidence="2 3">
    <name type="scientific">Humitalea rosea</name>
    <dbReference type="NCBI Taxonomy" id="990373"/>
    <lineage>
        <taxon>Bacteria</taxon>
        <taxon>Pseudomonadati</taxon>
        <taxon>Pseudomonadota</taxon>
        <taxon>Alphaproteobacteria</taxon>
        <taxon>Acetobacterales</taxon>
        <taxon>Roseomonadaceae</taxon>
        <taxon>Humitalea</taxon>
    </lineage>
</organism>
<evidence type="ECO:0000256" key="1">
    <source>
        <dbReference type="SAM" id="SignalP"/>
    </source>
</evidence>
<dbReference type="AlphaFoldDB" id="A0A2W7K036"/>
<reference evidence="2 3" key="1">
    <citation type="submission" date="2018-06" db="EMBL/GenBank/DDBJ databases">
        <title>Genomic Encyclopedia of Archaeal and Bacterial Type Strains, Phase II (KMG-II): from individual species to whole genera.</title>
        <authorList>
            <person name="Goeker M."/>
        </authorList>
    </citation>
    <scope>NUCLEOTIDE SEQUENCE [LARGE SCALE GENOMIC DNA]</scope>
    <source>
        <strain evidence="2 3">DSM 24525</strain>
    </source>
</reference>
<dbReference type="RefSeq" id="WP_111399597.1">
    <property type="nucleotide sequence ID" value="NZ_QKYU01000022.1"/>
</dbReference>
<keyword evidence="3" id="KW-1185">Reference proteome</keyword>
<name>A0A2W7K036_9PROT</name>
<keyword evidence="1" id="KW-0732">Signal</keyword>
<protein>
    <recommendedName>
        <fullName evidence="4">UrcA family protein</fullName>
    </recommendedName>
</protein>
<evidence type="ECO:0000313" key="3">
    <source>
        <dbReference type="Proteomes" id="UP000249688"/>
    </source>
</evidence>